<proteinExistence type="predicted"/>
<dbReference type="SUPFAM" id="SSF46689">
    <property type="entry name" value="Homeodomain-like"/>
    <property type="match status" value="1"/>
</dbReference>
<dbReference type="Proteomes" id="UP000001306">
    <property type="component" value="Chromosome"/>
</dbReference>
<organism evidence="2 3">
    <name type="scientific">Leifsonia xyli subsp. xyli (strain CTCB07)</name>
    <dbReference type="NCBI Taxonomy" id="281090"/>
    <lineage>
        <taxon>Bacteria</taxon>
        <taxon>Bacillati</taxon>
        <taxon>Actinomycetota</taxon>
        <taxon>Actinomycetes</taxon>
        <taxon>Micrococcales</taxon>
        <taxon>Microbacteriaceae</taxon>
        <taxon>Leifsonia</taxon>
    </lineage>
</organism>
<dbReference type="STRING" id="281090.Lxx12955"/>
<name>Q6AER1_LEIXX</name>
<sequence>MYSSPSIAPRASSVRFSTSSRLGSQPSCHADARDWRTAFRCTSSSCTNSSGQRSSTSNVCMMGSLLAGSRFHSTAHPENGLSNVSGRIGFGSGFRDGNRRRVDVGADVDRAVPQTIVIGASRPVYLDSLWVLFCFFLLEDGVMPGSYPDEFRQRALRMLSEARSDHKTDHAVIKHVAGKLGVNAETLRLWKKRLDVDEGRQPGPRVRRRRRSSV</sequence>
<evidence type="ECO:0000313" key="3">
    <source>
        <dbReference type="Proteomes" id="UP000001306"/>
    </source>
</evidence>
<feature type="compositionally biased region" description="Polar residues" evidence="1">
    <location>
        <begin position="14"/>
        <end position="27"/>
    </location>
</feature>
<gene>
    <name evidence="2" type="ordered locus">Lxx12955</name>
</gene>
<accession>Q6AER1</accession>
<protein>
    <submittedName>
        <fullName evidence="2">Transposase</fullName>
    </submittedName>
</protein>
<feature type="region of interest" description="Disordered" evidence="1">
    <location>
        <begin position="1"/>
        <end position="28"/>
    </location>
</feature>
<dbReference type="InterPro" id="IPR009057">
    <property type="entry name" value="Homeodomain-like_sf"/>
</dbReference>
<dbReference type="eggNOG" id="COG2963">
    <property type="taxonomic scope" value="Bacteria"/>
</dbReference>
<dbReference type="EMBL" id="AE016822">
    <property type="protein sequence ID" value="AAT89134.1"/>
    <property type="molecule type" value="Genomic_DNA"/>
</dbReference>
<evidence type="ECO:0000313" key="2">
    <source>
        <dbReference type="EMBL" id="AAT89134.1"/>
    </source>
</evidence>
<evidence type="ECO:0000256" key="1">
    <source>
        <dbReference type="SAM" id="MobiDB-lite"/>
    </source>
</evidence>
<reference evidence="2 3" key="1">
    <citation type="journal article" date="2004" name="Mol. Plant Microbe Interact.">
        <title>The genome sequence of the Gram-positive sugarcane pathogen Leifsonia xyli subsp. xyli.</title>
        <authorList>
            <person name="Monteiro-Vitorello C.B."/>
            <person name="Camargo L.E.A."/>
            <person name="Van Sluys M.A."/>
            <person name="Kitajima J.P."/>
            <person name="Truffi D."/>
            <person name="do Amaral A.M."/>
            <person name="Harakava R."/>
            <person name="de Oliveira J.C.F."/>
            <person name="Wood D."/>
            <person name="de Oliveira M.C."/>
            <person name="Miyaki C.Y."/>
            <person name="Takita M.A."/>
            <person name="da Silva A.C.R."/>
            <person name="Furlan L.R."/>
            <person name="Carraro D.M."/>
            <person name="Camarotte G."/>
            <person name="Almeida N.F. Jr."/>
            <person name="Carrer H."/>
            <person name="Coutinho L.L."/>
            <person name="El-Dorry H.A."/>
            <person name="Ferro M.I.T."/>
            <person name="Gagliardi P.R."/>
            <person name="Giglioti E."/>
            <person name="Goldman M.H.S."/>
            <person name="Goldman G.H."/>
            <person name="Kimura E.T."/>
            <person name="Ferro E.S."/>
            <person name="Kuramae E.E."/>
            <person name="Lemos E.G.M."/>
            <person name="Lemos M.V.F."/>
            <person name="Mauro S.M.Z."/>
            <person name="Machado M.A."/>
            <person name="Marino C.L."/>
            <person name="Menck C.F."/>
            <person name="Nunes L.R."/>
            <person name="Oliveira R.C."/>
            <person name="Pereira G.G."/>
            <person name="Siqueira W."/>
            <person name="de Souza A.A."/>
            <person name="Tsai S.M."/>
            <person name="Zanca A.S."/>
            <person name="Simpson A.J.G."/>
            <person name="Brumbley S.M."/>
            <person name="Setubal J.C."/>
        </authorList>
    </citation>
    <scope>NUCLEOTIDE SEQUENCE [LARGE SCALE GENOMIC DNA]</scope>
    <source>
        <strain evidence="2 3">CTCB07</strain>
    </source>
</reference>
<keyword evidence="3" id="KW-1185">Reference proteome</keyword>
<dbReference type="InterPro" id="IPR036388">
    <property type="entry name" value="WH-like_DNA-bd_sf"/>
</dbReference>
<dbReference type="AlphaFoldDB" id="Q6AER1"/>
<dbReference type="KEGG" id="lxx:Lxx12955"/>
<dbReference type="HOGENOM" id="CLU_1287526_0_0_11"/>
<dbReference type="Gene3D" id="1.10.10.10">
    <property type="entry name" value="Winged helix-like DNA-binding domain superfamily/Winged helix DNA-binding domain"/>
    <property type="match status" value="1"/>
</dbReference>